<comment type="cofactor">
    <cofactor evidence="1">
        <name>Mg(2+)</name>
        <dbReference type="ChEBI" id="CHEBI:18420"/>
    </cofactor>
</comment>
<comment type="similarity">
    <text evidence="9">Belongs to the MntA antitoxin family.</text>
</comment>
<evidence type="ECO:0000256" key="3">
    <source>
        <dbReference type="ARBA" id="ARBA00022679"/>
    </source>
</evidence>
<proteinExistence type="inferred from homology"/>
<keyword evidence="6" id="KW-0547">Nucleotide-binding</keyword>
<evidence type="ECO:0000313" key="11">
    <source>
        <dbReference type="EMBL" id="GBF80354.1"/>
    </source>
</evidence>
<dbReference type="InterPro" id="IPR043519">
    <property type="entry name" value="NT_sf"/>
</dbReference>
<dbReference type="Proteomes" id="UP000287247">
    <property type="component" value="Unassembled WGS sequence"/>
</dbReference>
<keyword evidence="8" id="KW-0460">Magnesium</keyword>
<keyword evidence="3 11" id="KW-0808">Transferase</keyword>
<feature type="domain" description="Polymerase nucleotidyl transferase" evidence="10">
    <location>
        <begin position="28"/>
        <end position="102"/>
    </location>
</feature>
<dbReference type="InterPro" id="IPR052038">
    <property type="entry name" value="Type-VII_TA_antitoxin"/>
</dbReference>
<evidence type="ECO:0000256" key="4">
    <source>
        <dbReference type="ARBA" id="ARBA00022695"/>
    </source>
</evidence>
<dbReference type="InterPro" id="IPR002934">
    <property type="entry name" value="Polymerase_NTP_transf_dom"/>
</dbReference>
<dbReference type="Gene3D" id="3.30.460.10">
    <property type="entry name" value="Beta Polymerase, domain 2"/>
    <property type="match status" value="1"/>
</dbReference>
<dbReference type="AlphaFoldDB" id="A0A401IGL3"/>
<dbReference type="GO" id="GO:0005524">
    <property type="term" value="F:ATP binding"/>
    <property type="evidence" value="ECO:0007669"/>
    <property type="project" value="UniProtKB-KW"/>
</dbReference>
<sequence>MTMNEIMSTLKPVINSQMIEQRLGISLEELAKFCQGRKITELALFGSVLREDFNAESDIDFLVTFSPEAKIGLVEIDEIEEELKRMVKREIDLIFKHSIEISHNWIRRRNILGTAEVIYGER</sequence>
<evidence type="ECO:0000256" key="5">
    <source>
        <dbReference type="ARBA" id="ARBA00022723"/>
    </source>
</evidence>
<gene>
    <name evidence="11" type="ORF">AsFPU1_1755</name>
</gene>
<reference evidence="12" key="1">
    <citation type="submission" date="2017-05" db="EMBL/GenBank/DDBJ databases">
        <title>Physiological properties and genetic analysis related to exopolysaccharide production of fresh-water unicellular cyanobacterium Aphanothece sacrum, Suizenji Nori, that has been cultured as a food source in Japan.</title>
        <authorList>
            <person name="Kanesaki Y."/>
            <person name="Yoshikawa S."/>
            <person name="Ohki K."/>
        </authorList>
    </citation>
    <scope>NUCLEOTIDE SEQUENCE [LARGE SCALE GENOMIC DNA]</scope>
    <source>
        <strain evidence="12">FPU1</strain>
    </source>
</reference>
<evidence type="ECO:0000256" key="9">
    <source>
        <dbReference type="ARBA" id="ARBA00038276"/>
    </source>
</evidence>
<evidence type="ECO:0000256" key="2">
    <source>
        <dbReference type="ARBA" id="ARBA00022649"/>
    </source>
</evidence>
<keyword evidence="12" id="KW-1185">Reference proteome</keyword>
<keyword evidence="2" id="KW-1277">Toxin-antitoxin system</keyword>
<comment type="caution">
    <text evidence="11">The sequence shown here is derived from an EMBL/GenBank/DDBJ whole genome shotgun (WGS) entry which is preliminary data.</text>
</comment>
<dbReference type="PANTHER" id="PTHR33571:SF12">
    <property type="entry name" value="BSL3053 PROTEIN"/>
    <property type="match status" value="1"/>
</dbReference>
<dbReference type="Pfam" id="PF01909">
    <property type="entry name" value="NTP_transf_2"/>
    <property type="match status" value="1"/>
</dbReference>
<keyword evidence="4" id="KW-0548">Nucleotidyltransferase</keyword>
<evidence type="ECO:0000313" key="12">
    <source>
        <dbReference type="Proteomes" id="UP000287247"/>
    </source>
</evidence>
<dbReference type="PANTHER" id="PTHR33571">
    <property type="entry name" value="SSL8005 PROTEIN"/>
    <property type="match status" value="1"/>
</dbReference>
<keyword evidence="5" id="KW-0479">Metal-binding</keyword>
<accession>A0A401IGL3</accession>
<evidence type="ECO:0000259" key="10">
    <source>
        <dbReference type="Pfam" id="PF01909"/>
    </source>
</evidence>
<dbReference type="GO" id="GO:0016779">
    <property type="term" value="F:nucleotidyltransferase activity"/>
    <property type="evidence" value="ECO:0007669"/>
    <property type="project" value="UniProtKB-KW"/>
</dbReference>
<protein>
    <submittedName>
        <fullName evidence="11">Nucleotidyltransferase</fullName>
    </submittedName>
</protein>
<organism evidence="11 12">
    <name type="scientific">Aphanothece sacrum FPU1</name>
    <dbReference type="NCBI Taxonomy" id="1920663"/>
    <lineage>
        <taxon>Bacteria</taxon>
        <taxon>Bacillati</taxon>
        <taxon>Cyanobacteriota</taxon>
        <taxon>Cyanophyceae</taxon>
        <taxon>Oscillatoriophycideae</taxon>
        <taxon>Chroococcales</taxon>
        <taxon>Aphanothecaceae</taxon>
        <taxon>Aphanothece</taxon>
    </lineage>
</organism>
<keyword evidence="7" id="KW-0067">ATP-binding</keyword>
<evidence type="ECO:0000256" key="8">
    <source>
        <dbReference type="ARBA" id="ARBA00022842"/>
    </source>
</evidence>
<evidence type="ECO:0000256" key="1">
    <source>
        <dbReference type="ARBA" id="ARBA00001946"/>
    </source>
</evidence>
<evidence type="ECO:0000256" key="6">
    <source>
        <dbReference type="ARBA" id="ARBA00022741"/>
    </source>
</evidence>
<dbReference type="CDD" id="cd05403">
    <property type="entry name" value="NT_KNTase_like"/>
    <property type="match status" value="1"/>
</dbReference>
<dbReference type="EMBL" id="BDQK01000007">
    <property type="protein sequence ID" value="GBF80354.1"/>
    <property type="molecule type" value="Genomic_DNA"/>
</dbReference>
<name>A0A401IGL3_APHSA</name>
<dbReference type="GO" id="GO:0046872">
    <property type="term" value="F:metal ion binding"/>
    <property type="evidence" value="ECO:0007669"/>
    <property type="project" value="UniProtKB-KW"/>
</dbReference>
<dbReference type="SUPFAM" id="SSF81301">
    <property type="entry name" value="Nucleotidyltransferase"/>
    <property type="match status" value="1"/>
</dbReference>
<evidence type="ECO:0000256" key="7">
    <source>
        <dbReference type="ARBA" id="ARBA00022840"/>
    </source>
</evidence>